<protein>
    <submittedName>
        <fullName evidence="1">Pilus assembly protein TadG-related protein</fullName>
    </submittedName>
</protein>
<dbReference type="Proteomes" id="UP001366503">
    <property type="component" value="Unassembled WGS sequence"/>
</dbReference>
<accession>A0ABU8KMK1</accession>
<organism evidence="1 2">
    <name type="scientific">Mesorhizobium argentiipisi</name>
    <dbReference type="NCBI Taxonomy" id="3015175"/>
    <lineage>
        <taxon>Bacteria</taxon>
        <taxon>Pseudomonadati</taxon>
        <taxon>Pseudomonadota</taxon>
        <taxon>Alphaproteobacteria</taxon>
        <taxon>Hyphomicrobiales</taxon>
        <taxon>Phyllobacteriaceae</taxon>
        <taxon>Mesorhizobium</taxon>
    </lineage>
</organism>
<comment type="caution">
    <text evidence="1">The sequence shown here is derived from an EMBL/GenBank/DDBJ whole genome shotgun (WGS) entry which is preliminary data.</text>
</comment>
<gene>
    <name evidence="1" type="ORF">O7A05_31730</name>
</gene>
<reference evidence="1 2" key="1">
    <citation type="submission" date="2022-12" db="EMBL/GenBank/DDBJ databases">
        <authorList>
            <person name="Muema E."/>
        </authorList>
    </citation>
    <scope>NUCLEOTIDE SEQUENCE [LARGE SCALE GENOMIC DNA]</scope>
    <source>
        <strain evidence="2">1330</strain>
    </source>
</reference>
<name>A0ABU8KMK1_9HYPH</name>
<sequence length="408" mass="41271">MDSMLGCFLASRRGNFAIAAAVAMVPLMLGVAASVDLIGTSDDAAQLQNSLDAAGLAIGTKYLPSMSASDVQQLGQTFFAANMSAADARELSGSLAAFQASASRDPGAYFISLSSSISRPAFISGMPAWQATRTASVKLKPGAQACVLALDQHADGAVNLQGSTNVTMTGCVIAANSDAPDAVNRGGSAIVSAGCVSTVGGTQGLTPPNATLSCGAPQENQYASFDPLADVVPPAYTLCLPMPNGKAVTLSPGTYCDKSLSGKITLNPGTYIMRNVTIKPGGNGSLSGQGVTIFLMENSQLIINANEQVNLSPPTSGPYAGITIFQAHGNTQPLTLNGGSGSVVSGFIYAPDAAITYTGNSDMNAQGSCLRLVGDTVAMIGNSAVKSDCTAELGGRAAYAGRMITLAK</sequence>
<dbReference type="EMBL" id="JAPYKO010000042">
    <property type="protein sequence ID" value="MEI9406695.1"/>
    <property type="molecule type" value="Genomic_DNA"/>
</dbReference>
<proteinExistence type="predicted"/>
<evidence type="ECO:0000313" key="2">
    <source>
        <dbReference type="Proteomes" id="UP001366503"/>
    </source>
</evidence>
<evidence type="ECO:0000313" key="1">
    <source>
        <dbReference type="EMBL" id="MEI9406695.1"/>
    </source>
</evidence>
<keyword evidence="2" id="KW-1185">Reference proteome</keyword>